<name>X6MDK2_RETFI</name>
<dbReference type="Proteomes" id="UP000023152">
    <property type="component" value="Unassembled WGS sequence"/>
</dbReference>
<keyword evidence="2" id="KW-1185">Reference proteome</keyword>
<dbReference type="EMBL" id="ASPP01021731">
    <property type="protein sequence ID" value="ETO12098.1"/>
    <property type="molecule type" value="Genomic_DNA"/>
</dbReference>
<gene>
    <name evidence="1" type="ORF">RFI_25278</name>
</gene>
<evidence type="ECO:0000313" key="2">
    <source>
        <dbReference type="Proteomes" id="UP000023152"/>
    </source>
</evidence>
<protein>
    <submittedName>
        <fullName evidence="1">Uncharacterized protein</fullName>
    </submittedName>
</protein>
<proteinExistence type="predicted"/>
<sequence length="168" mass="19778">MISSSFVVTKEFIIESSKSFFGRNPFVNDNKQICSVLNNINLLEIQCSDVYFIYVRKSTEKYIQLSCIDYEQFKIFQIQKLLKDQQQKSPFSLKKKNVKNKIHFPTPEEEEVVFKILLEEHISSFLKVKTTTQRASVRMIQNKHPLKCVQEYLGMAREITIDKENLTI</sequence>
<organism evidence="1 2">
    <name type="scientific">Reticulomyxa filosa</name>
    <dbReference type="NCBI Taxonomy" id="46433"/>
    <lineage>
        <taxon>Eukaryota</taxon>
        <taxon>Sar</taxon>
        <taxon>Rhizaria</taxon>
        <taxon>Retaria</taxon>
        <taxon>Foraminifera</taxon>
        <taxon>Monothalamids</taxon>
        <taxon>Reticulomyxidae</taxon>
        <taxon>Reticulomyxa</taxon>
    </lineage>
</organism>
<accession>X6MDK2</accession>
<comment type="caution">
    <text evidence="1">The sequence shown here is derived from an EMBL/GenBank/DDBJ whole genome shotgun (WGS) entry which is preliminary data.</text>
</comment>
<dbReference type="AlphaFoldDB" id="X6MDK2"/>
<reference evidence="1 2" key="1">
    <citation type="journal article" date="2013" name="Curr. Biol.">
        <title>The Genome of the Foraminiferan Reticulomyxa filosa.</title>
        <authorList>
            <person name="Glockner G."/>
            <person name="Hulsmann N."/>
            <person name="Schleicher M."/>
            <person name="Noegel A.A."/>
            <person name="Eichinger L."/>
            <person name="Gallinger C."/>
            <person name="Pawlowski J."/>
            <person name="Sierra R."/>
            <person name="Euteneuer U."/>
            <person name="Pillet L."/>
            <person name="Moustafa A."/>
            <person name="Platzer M."/>
            <person name="Groth M."/>
            <person name="Szafranski K."/>
            <person name="Schliwa M."/>
        </authorList>
    </citation>
    <scope>NUCLEOTIDE SEQUENCE [LARGE SCALE GENOMIC DNA]</scope>
</reference>
<evidence type="ECO:0000313" key="1">
    <source>
        <dbReference type="EMBL" id="ETO12098.1"/>
    </source>
</evidence>